<proteinExistence type="predicted"/>
<protein>
    <submittedName>
        <fullName evidence="1">Uncharacterized protein</fullName>
    </submittedName>
</protein>
<organism evidence="1">
    <name type="scientific">Zea mays</name>
    <name type="common">Maize</name>
    <dbReference type="NCBI Taxonomy" id="4577"/>
    <lineage>
        <taxon>Eukaryota</taxon>
        <taxon>Viridiplantae</taxon>
        <taxon>Streptophyta</taxon>
        <taxon>Embryophyta</taxon>
        <taxon>Tracheophyta</taxon>
        <taxon>Spermatophyta</taxon>
        <taxon>Magnoliopsida</taxon>
        <taxon>Liliopsida</taxon>
        <taxon>Poales</taxon>
        <taxon>Poaceae</taxon>
        <taxon>PACMAD clade</taxon>
        <taxon>Panicoideae</taxon>
        <taxon>Andropogonodae</taxon>
        <taxon>Andropogoneae</taxon>
        <taxon>Tripsacinae</taxon>
        <taxon>Zea</taxon>
    </lineage>
</organism>
<dbReference type="InParanoid" id="A0A1D6J2J4"/>
<name>A0A1D6J2J4_MAIZE</name>
<dbReference type="EMBL" id="CM000786">
    <property type="protein sequence ID" value="AQK42261.1"/>
    <property type="molecule type" value="Genomic_DNA"/>
</dbReference>
<gene>
    <name evidence="1" type="ORF">ZEAMMB73_Zm00001d024892</name>
</gene>
<evidence type="ECO:0000313" key="1">
    <source>
        <dbReference type="EMBL" id="AQK42261.1"/>
    </source>
</evidence>
<reference evidence="1" key="1">
    <citation type="submission" date="2015-12" db="EMBL/GenBank/DDBJ databases">
        <title>Update maize B73 reference genome by single molecule sequencing technologies.</title>
        <authorList>
            <consortium name="Maize Genome Sequencing Project"/>
            <person name="Ware D."/>
        </authorList>
    </citation>
    <scope>NUCLEOTIDE SEQUENCE</scope>
    <source>
        <tissue evidence="1">Seedling</tissue>
    </source>
</reference>
<accession>A0A1D6J2J4</accession>
<sequence length="10" mass="980">MGCLGLNCVA</sequence>